<evidence type="ECO:0000313" key="12">
    <source>
        <dbReference type="Proteomes" id="UP001239909"/>
    </source>
</evidence>
<dbReference type="Gene3D" id="1.10.3210.10">
    <property type="entry name" value="Hypothetical protein af1432"/>
    <property type="match status" value="1"/>
</dbReference>
<accession>A0ABQ6LKM7</accession>
<dbReference type="InterPro" id="IPR043519">
    <property type="entry name" value="NT_sf"/>
</dbReference>
<dbReference type="InterPro" id="IPR045600">
    <property type="entry name" value="RelA/SpoT_AH_RIS"/>
</dbReference>
<dbReference type="InterPro" id="IPR004095">
    <property type="entry name" value="TGS"/>
</dbReference>
<dbReference type="InterPro" id="IPR045865">
    <property type="entry name" value="ACT-like_dom_sf"/>
</dbReference>
<comment type="function">
    <text evidence="6">In eubacteria ppGpp (guanosine 3'-diphosphate 5'-diphosphate) is a mediator of the stringent response that coordinates a variety of cellular activities in response to changes in nutritional abundance.</text>
</comment>
<name>A0ABQ6LKM7_9RHOB</name>
<dbReference type="SMART" id="SM00954">
    <property type="entry name" value="RelA_SpoT"/>
    <property type="match status" value="1"/>
</dbReference>
<protein>
    <recommendedName>
        <fullName evidence="2">GTP pyrophosphokinase rsh</fullName>
        <ecNumber evidence="1">2.7.6.5</ecNumber>
    </recommendedName>
    <alternativeName>
        <fullName evidence="4">(p)ppGpp synthase</fullName>
    </alternativeName>
    <alternativeName>
        <fullName evidence="3">ATP:GTP 3'-pyrophosphotransferase</fullName>
    </alternativeName>
</protein>
<evidence type="ECO:0000259" key="10">
    <source>
        <dbReference type="PROSITE" id="PS51880"/>
    </source>
</evidence>
<evidence type="ECO:0000313" key="11">
    <source>
        <dbReference type="EMBL" id="GMG80961.1"/>
    </source>
</evidence>
<evidence type="ECO:0000256" key="6">
    <source>
        <dbReference type="RuleBase" id="RU003847"/>
    </source>
</evidence>
<comment type="similarity">
    <text evidence="6">Belongs to the relA/spoT family.</text>
</comment>
<dbReference type="Pfam" id="PF19296">
    <property type="entry name" value="RelA_AH_RIS"/>
    <property type="match status" value="2"/>
</dbReference>
<evidence type="ECO:0000256" key="1">
    <source>
        <dbReference type="ARBA" id="ARBA00013251"/>
    </source>
</evidence>
<dbReference type="PANTHER" id="PTHR21262:SF36">
    <property type="entry name" value="BIFUNCTIONAL (P)PPGPP SYNTHASE_HYDROLASE SPOT"/>
    <property type="match status" value="1"/>
</dbReference>
<dbReference type="Pfam" id="PF13328">
    <property type="entry name" value="HD_4"/>
    <property type="match status" value="1"/>
</dbReference>
<dbReference type="Gene3D" id="3.10.20.30">
    <property type="match status" value="1"/>
</dbReference>
<dbReference type="Pfam" id="PF02824">
    <property type="entry name" value="TGS"/>
    <property type="match status" value="1"/>
</dbReference>
<dbReference type="SUPFAM" id="SSF109604">
    <property type="entry name" value="HD-domain/PDEase-like"/>
    <property type="match status" value="1"/>
</dbReference>
<dbReference type="Proteomes" id="UP001239909">
    <property type="component" value="Unassembled WGS sequence"/>
</dbReference>
<dbReference type="PANTHER" id="PTHR21262">
    <property type="entry name" value="GUANOSINE-3',5'-BIS DIPHOSPHATE 3'-PYROPHOSPHOHYDROLASE"/>
    <property type="match status" value="1"/>
</dbReference>
<evidence type="ECO:0000256" key="5">
    <source>
        <dbReference type="ARBA" id="ARBA00048244"/>
    </source>
</evidence>
<dbReference type="InterPro" id="IPR012675">
    <property type="entry name" value="Beta-grasp_dom_sf"/>
</dbReference>
<dbReference type="SUPFAM" id="SSF81271">
    <property type="entry name" value="TGS-like"/>
    <property type="match status" value="1"/>
</dbReference>
<reference evidence="11 12" key="1">
    <citation type="submission" date="2023-04" db="EMBL/GenBank/DDBJ databases">
        <title>Marinoamorphus aggregata gen. nov., sp. Nov., isolate from tissue of brittle star Ophioplocus japonicus.</title>
        <authorList>
            <person name="Kawano K."/>
            <person name="Sawayama S."/>
            <person name="Nakagawa S."/>
        </authorList>
    </citation>
    <scope>NUCLEOTIDE SEQUENCE [LARGE SCALE GENOMIC DNA]</scope>
    <source>
        <strain evidence="11 12">NKW23</strain>
    </source>
</reference>
<dbReference type="InterPro" id="IPR003607">
    <property type="entry name" value="HD/PDEase_dom"/>
</dbReference>
<dbReference type="InterPro" id="IPR007685">
    <property type="entry name" value="RelA_SpoT"/>
</dbReference>
<dbReference type="SUPFAM" id="SSF81301">
    <property type="entry name" value="Nucleotidyltransferase"/>
    <property type="match status" value="1"/>
</dbReference>
<evidence type="ECO:0000256" key="2">
    <source>
        <dbReference type="ARBA" id="ARBA00014315"/>
    </source>
</evidence>
<dbReference type="Gene3D" id="3.30.460.10">
    <property type="entry name" value="Beta Polymerase, domain 2"/>
    <property type="match status" value="1"/>
</dbReference>
<feature type="domain" description="TGS" evidence="10">
    <location>
        <begin position="383"/>
        <end position="448"/>
    </location>
</feature>
<dbReference type="RefSeq" id="WP_285669585.1">
    <property type="nucleotide sequence ID" value="NZ_BSYI01000001.1"/>
</dbReference>
<evidence type="ECO:0000256" key="4">
    <source>
        <dbReference type="ARBA" id="ARBA00032407"/>
    </source>
</evidence>
<dbReference type="SMART" id="SM00471">
    <property type="entry name" value="HDc"/>
    <property type="match status" value="1"/>
</dbReference>
<dbReference type="Pfam" id="PF13291">
    <property type="entry name" value="ACT_4"/>
    <property type="match status" value="1"/>
</dbReference>
<comment type="catalytic activity">
    <reaction evidence="5">
        <text>GTP + ATP = guanosine 3'-diphosphate 5'-triphosphate + AMP</text>
        <dbReference type="Rhea" id="RHEA:22088"/>
        <dbReference type="ChEBI" id="CHEBI:30616"/>
        <dbReference type="ChEBI" id="CHEBI:37565"/>
        <dbReference type="ChEBI" id="CHEBI:142410"/>
        <dbReference type="ChEBI" id="CHEBI:456215"/>
        <dbReference type="EC" id="2.7.6.5"/>
    </reaction>
</comment>
<feature type="domain" description="HD" evidence="9">
    <location>
        <begin position="46"/>
        <end position="145"/>
    </location>
</feature>
<feature type="region of interest" description="Disordered" evidence="7">
    <location>
        <begin position="702"/>
        <end position="731"/>
    </location>
</feature>
<dbReference type="NCBIfam" id="TIGR00691">
    <property type="entry name" value="spoT_relA"/>
    <property type="match status" value="1"/>
</dbReference>
<dbReference type="CDD" id="cd00077">
    <property type="entry name" value="HDc"/>
    <property type="match status" value="1"/>
</dbReference>
<organism evidence="11 12">
    <name type="scientific">Paralimibaculum aggregatum</name>
    <dbReference type="NCBI Taxonomy" id="3036245"/>
    <lineage>
        <taxon>Bacteria</taxon>
        <taxon>Pseudomonadati</taxon>
        <taxon>Pseudomonadota</taxon>
        <taxon>Alphaproteobacteria</taxon>
        <taxon>Rhodobacterales</taxon>
        <taxon>Paracoccaceae</taxon>
        <taxon>Paralimibaculum</taxon>
    </lineage>
</organism>
<gene>
    <name evidence="11" type="ORF">LNKW23_01730</name>
</gene>
<dbReference type="PROSITE" id="PS51671">
    <property type="entry name" value="ACT"/>
    <property type="match status" value="1"/>
</dbReference>
<dbReference type="PROSITE" id="PS51880">
    <property type="entry name" value="TGS"/>
    <property type="match status" value="1"/>
</dbReference>
<evidence type="ECO:0000256" key="3">
    <source>
        <dbReference type="ARBA" id="ARBA00029754"/>
    </source>
</evidence>
<evidence type="ECO:0000259" key="9">
    <source>
        <dbReference type="PROSITE" id="PS51831"/>
    </source>
</evidence>
<sequence length="731" mass="81000">MIRAYELVDRVRDYNPNTDVNLLLRAYVFGARAHGGQTRASGEPYFTGHPLEVAWILTEFRLDDATIVTALLHDTVEDTDATEDEITELFGAEIAGLVSGVTKLTKLELSSAESAQAENFRKLLLAMAKDVRVLLVKLADRLHNMRTIEHLKPEKKARIARETMEIYAPLAGRMGMQNMREQLEDLAFGALNPEGRTSILRRFIKLRRETGDLVPQISAEIAETLAAAGLKAEVQGREKRPYSVWRKMEEKQTAFSQLSDIYGFRVLCETEEDCYGALGAIHRRWRAVPERFKDYISGPKANGYRSIHTTVYGARAMRVEVQIRTREMHDVAESGVAAHWSYKNGEQVSNRFAVDPFSWLRDLVARLEKGDAPAEFLEHVKLDMFTDQVFCFTPQGDVVGLPRGATPIDFAYEIHTRVGDHCAGALVDGHRVPLWTRLRNGQQVEIITAEGQKPSRHWIDMVSTGRAKSAIRRALREQLRVEQIALGRDLAQQAFARAGREAGPKTLAAAATALTFPSVDGMLSAIARGEIGARHVVAAVYPDQPISQETEVSPQLPSMRLRGLRRGQAVRYCPDCMPIPGDRVMGLTRRGGVEVHAISCPHLADYEDALERWQDLGWDPEAAALATNLVRISLTLANQPGALGSACLLIGEQGANIDNLVITTRKPDFFLMSITLEVRDTKHLSGILTALRAQDYVSHADRTTSAEQAGGSMAKGQFPERAPALTGPART</sequence>
<dbReference type="InterPro" id="IPR006674">
    <property type="entry name" value="HD_domain"/>
</dbReference>
<dbReference type="CDD" id="cd04876">
    <property type="entry name" value="ACT_RelA-SpoT"/>
    <property type="match status" value="1"/>
</dbReference>
<evidence type="ECO:0000256" key="7">
    <source>
        <dbReference type="SAM" id="MobiDB-lite"/>
    </source>
</evidence>
<dbReference type="Gene3D" id="3.30.70.260">
    <property type="match status" value="1"/>
</dbReference>
<dbReference type="EC" id="2.7.6.5" evidence="1"/>
<dbReference type="EMBL" id="BSYI01000001">
    <property type="protein sequence ID" value="GMG80961.1"/>
    <property type="molecule type" value="Genomic_DNA"/>
</dbReference>
<dbReference type="SUPFAM" id="SSF55021">
    <property type="entry name" value="ACT-like"/>
    <property type="match status" value="1"/>
</dbReference>
<dbReference type="InterPro" id="IPR033655">
    <property type="entry name" value="TGS_RelA/SpoT"/>
</dbReference>
<keyword evidence="12" id="KW-1185">Reference proteome</keyword>
<dbReference type="Pfam" id="PF04607">
    <property type="entry name" value="RelA_SpoT"/>
    <property type="match status" value="1"/>
</dbReference>
<dbReference type="CDD" id="cd05399">
    <property type="entry name" value="NT_Rel-Spo_like"/>
    <property type="match status" value="1"/>
</dbReference>
<feature type="domain" description="ACT" evidence="8">
    <location>
        <begin position="631"/>
        <end position="705"/>
    </location>
</feature>
<evidence type="ECO:0000259" key="8">
    <source>
        <dbReference type="PROSITE" id="PS51671"/>
    </source>
</evidence>
<dbReference type="InterPro" id="IPR004811">
    <property type="entry name" value="RelA/Spo_fam"/>
</dbReference>
<proteinExistence type="inferred from homology"/>
<dbReference type="InterPro" id="IPR012676">
    <property type="entry name" value="TGS-like"/>
</dbReference>
<comment type="caution">
    <text evidence="11">The sequence shown here is derived from an EMBL/GenBank/DDBJ whole genome shotgun (WGS) entry which is preliminary data.</text>
</comment>
<dbReference type="PROSITE" id="PS51831">
    <property type="entry name" value="HD"/>
    <property type="match status" value="1"/>
</dbReference>
<dbReference type="InterPro" id="IPR002912">
    <property type="entry name" value="ACT_dom"/>
</dbReference>
<dbReference type="CDD" id="cd01668">
    <property type="entry name" value="TGS_RSH"/>
    <property type="match status" value="1"/>
</dbReference>